<name>A0A951USX9_9CYAN</name>
<evidence type="ECO:0000256" key="2">
    <source>
        <dbReference type="ARBA" id="ARBA00022679"/>
    </source>
</evidence>
<organism evidence="7 8">
    <name type="scientific">Cyanomargarita calcarea GSE-NOS-MK-12-04C</name>
    <dbReference type="NCBI Taxonomy" id="2839659"/>
    <lineage>
        <taxon>Bacteria</taxon>
        <taxon>Bacillati</taxon>
        <taxon>Cyanobacteriota</taxon>
        <taxon>Cyanophyceae</taxon>
        <taxon>Nostocales</taxon>
        <taxon>Cyanomargaritaceae</taxon>
        <taxon>Cyanomargarita</taxon>
    </lineage>
</organism>
<dbReference type="GO" id="GO:0016740">
    <property type="term" value="F:transferase activity"/>
    <property type="evidence" value="ECO:0007669"/>
    <property type="project" value="UniProtKB-KW"/>
</dbReference>
<evidence type="ECO:0000313" key="8">
    <source>
        <dbReference type="Proteomes" id="UP000729701"/>
    </source>
</evidence>
<sequence>MFTALTSINIISQSQKSDAAQIYSYNFDNLNANSHIYNDPTITSENNKCLNGLLNQLPQKGDRETTEACLNTFGYNPEQKITSPVMIVFEIDKTSQKVKTTLIYKSKNGQINQEHFNAVGARYYEWYPPTGMYTLDYIKPDKSQSFKPAYGNFYSPPFEKDKNGNPVNIGFHGREGNLMAGNGSNGCYRHHVADMKRVMTIIQDTGKDAALPSNWYEGTLPIAVISNPGH</sequence>
<evidence type="ECO:0000256" key="5">
    <source>
        <dbReference type="ARBA" id="ARBA00023316"/>
    </source>
</evidence>
<evidence type="ECO:0000256" key="3">
    <source>
        <dbReference type="ARBA" id="ARBA00022960"/>
    </source>
</evidence>
<accession>A0A951USX9</accession>
<dbReference type="Gene3D" id="2.40.440.10">
    <property type="entry name" value="L,D-transpeptidase catalytic domain-like"/>
    <property type="match status" value="1"/>
</dbReference>
<comment type="caution">
    <text evidence="7">The sequence shown here is derived from an EMBL/GenBank/DDBJ whole genome shotgun (WGS) entry which is preliminary data.</text>
</comment>
<reference evidence="7" key="1">
    <citation type="submission" date="2021-05" db="EMBL/GenBank/DDBJ databases">
        <authorList>
            <person name="Pietrasiak N."/>
            <person name="Ward R."/>
            <person name="Stajich J.E."/>
            <person name="Kurbessoian T."/>
        </authorList>
    </citation>
    <scope>NUCLEOTIDE SEQUENCE</scope>
    <source>
        <strain evidence="7">GSE-NOS-MK-12-04C</strain>
    </source>
</reference>
<dbReference type="CDD" id="cd16913">
    <property type="entry name" value="YkuD_like"/>
    <property type="match status" value="1"/>
</dbReference>
<keyword evidence="5" id="KW-0961">Cell wall biogenesis/degradation</keyword>
<dbReference type="InterPro" id="IPR005490">
    <property type="entry name" value="LD_TPept_cat_dom"/>
</dbReference>
<gene>
    <name evidence="7" type="ORF">KME60_12535</name>
</gene>
<proteinExistence type="predicted"/>
<evidence type="ECO:0000313" key="7">
    <source>
        <dbReference type="EMBL" id="MBW4668217.1"/>
    </source>
</evidence>
<protein>
    <submittedName>
        <fullName evidence="7">L,D-transpeptidase</fullName>
    </submittedName>
</protein>
<dbReference type="GO" id="GO:0071555">
    <property type="term" value="P:cell wall organization"/>
    <property type="evidence" value="ECO:0007669"/>
    <property type="project" value="UniProtKB-KW"/>
</dbReference>
<dbReference type="GO" id="GO:0009252">
    <property type="term" value="P:peptidoglycan biosynthetic process"/>
    <property type="evidence" value="ECO:0007669"/>
    <property type="project" value="UniProtKB-KW"/>
</dbReference>
<evidence type="ECO:0000256" key="4">
    <source>
        <dbReference type="ARBA" id="ARBA00022984"/>
    </source>
</evidence>
<feature type="domain" description="L,D-TPase catalytic" evidence="6">
    <location>
        <begin position="91"/>
        <end position="203"/>
    </location>
</feature>
<dbReference type="InterPro" id="IPR038063">
    <property type="entry name" value="Transpep_catalytic_dom"/>
</dbReference>
<evidence type="ECO:0000259" key="6">
    <source>
        <dbReference type="Pfam" id="PF03734"/>
    </source>
</evidence>
<keyword evidence="3" id="KW-0133">Cell shape</keyword>
<keyword evidence="2" id="KW-0808">Transferase</keyword>
<dbReference type="GO" id="GO:0008360">
    <property type="term" value="P:regulation of cell shape"/>
    <property type="evidence" value="ECO:0007669"/>
    <property type="project" value="UniProtKB-KW"/>
</dbReference>
<dbReference type="SUPFAM" id="SSF141523">
    <property type="entry name" value="L,D-transpeptidase catalytic domain-like"/>
    <property type="match status" value="1"/>
</dbReference>
<evidence type="ECO:0000256" key="1">
    <source>
        <dbReference type="ARBA" id="ARBA00004752"/>
    </source>
</evidence>
<dbReference type="EMBL" id="JAHHGZ010000011">
    <property type="protein sequence ID" value="MBW4668217.1"/>
    <property type="molecule type" value="Genomic_DNA"/>
</dbReference>
<dbReference type="Pfam" id="PF03734">
    <property type="entry name" value="YkuD"/>
    <property type="match status" value="1"/>
</dbReference>
<dbReference type="Proteomes" id="UP000729701">
    <property type="component" value="Unassembled WGS sequence"/>
</dbReference>
<reference evidence="7" key="2">
    <citation type="journal article" date="2022" name="Microbiol. Resour. Announc.">
        <title>Metagenome Sequencing to Explore Phylogenomics of Terrestrial Cyanobacteria.</title>
        <authorList>
            <person name="Ward R.D."/>
            <person name="Stajich J.E."/>
            <person name="Johansen J.R."/>
            <person name="Huntemann M."/>
            <person name="Clum A."/>
            <person name="Foster B."/>
            <person name="Foster B."/>
            <person name="Roux S."/>
            <person name="Palaniappan K."/>
            <person name="Varghese N."/>
            <person name="Mukherjee S."/>
            <person name="Reddy T.B.K."/>
            <person name="Daum C."/>
            <person name="Copeland A."/>
            <person name="Chen I.A."/>
            <person name="Ivanova N.N."/>
            <person name="Kyrpides N.C."/>
            <person name="Shapiro N."/>
            <person name="Eloe-Fadrosh E.A."/>
            <person name="Pietrasiak N."/>
        </authorList>
    </citation>
    <scope>NUCLEOTIDE SEQUENCE</scope>
    <source>
        <strain evidence="7">GSE-NOS-MK-12-04C</strain>
    </source>
</reference>
<dbReference type="AlphaFoldDB" id="A0A951USX9"/>
<comment type="pathway">
    <text evidence="1">Cell wall biogenesis; peptidoglycan biosynthesis.</text>
</comment>
<keyword evidence="4" id="KW-0573">Peptidoglycan synthesis</keyword>